<dbReference type="GO" id="GO:0031369">
    <property type="term" value="F:translation initiation factor binding"/>
    <property type="evidence" value="ECO:0007669"/>
    <property type="project" value="InterPro"/>
</dbReference>
<feature type="compositionally biased region" description="Basic and acidic residues" evidence="4">
    <location>
        <begin position="60"/>
        <end position="71"/>
    </location>
</feature>
<name>A0A5J4WLJ6_9EUKA</name>
<dbReference type="Proteomes" id="UP000324800">
    <property type="component" value="Unassembled WGS sequence"/>
</dbReference>
<evidence type="ECO:0000259" key="5">
    <source>
        <dbReference type="PROSITE" id="PS50250"/>
    </source>
</evidence>
<keyword evidence="2 6" id="KW-0396">Initiation factor</keyword>
<evidence type="ECO:0000256" key="3">
    <source>
        <dbReference type="ARBA" id="ARBA00022917"/>
    </source>
</evidence>
<dbReference type="PANTHER" id="PTHR13937:SF0">
    <property type="entry name" value="EUKARYOTIC TRANSLATION INITIATION FACTOR 3 SUBUNIT C-RELATED"/>
    <property type="match status" value="1"/>
</dbReference>
<dbReference type="AlphaFoldDB" id="A0A5J4WLJ6"/>
<dbReference type="InterPro" id="IPR000717">
    <property type="entry name" value="PCI_dom"/>
</dbReference>
<dbReference type="OrthoDB" id="29647at2759"/>
<sequence>GLRPLYPYLRGYCPQTPYQGGALPPLDPLVGQVVRIMSKKNSKVDNKDDLSDSDDESEGWDEKSEDSDAKQPMKQKNVTQDKDLKKKKDEEEDDISDNGNESDGWDEKSSEEEKNEHSVPTKDKPAEDKVIKATTEEQKTVPQKRERPWWMLPEQEVVKEPIKGKVKKIDEIKTKQPVEPKKQEKEQVEVIVKTISTRERIQTELKSIVEVSEGRSKEEQKEDPDSSLFDGDVGSTTIAMSVASLVTKDVNKEKKDSTRGQRGKGGRDQQTQNLPLFAQLERLDQLLMQELAVADPHTPIYVERLQDESILLNLAQRIQTLYETSKQFAKAATVAAVRLEHLYYKTQHHYYAGRQIQEKEKDQELEKEKELTPLVRQLAQLVRKYALEEHHKTRHEILYNLFLILQCSLNILYYNIQIRAILCLAYHLAACDYFEEAKNILLATHMHELIPKIEVVGEDADVGMQILYNRAIAQLGMSAFRKGNAIEAHSALNELCSSGKVKELLGQAQIHTNAAAIQQQGQQQQGRTAAAISGRIERERLLPFHMHINYDALETVQLTSAMLVELPQLAQSGRTIDEALADPRRKLVCLQRGYRGGLYSVMNGPAETNREQVFQASQYLMNGEWKEADKSIRSMKVWSILEAGHPGIQYMVSQLIREGAFHIFVLQASRIYDSISLQFLAELFNDEEKKEENISDNKENEITSSSAQQQPQPQSLSQSQDSLRHIRSKITKLILQNDLPAAIDTQQNILVYRRQIPSYTQRSAILLADKVSKCGEGADKLWDAKAWSGEKEKDKVQSAQAQSVITLTNATQDSQDEFKD</sequence>
<feature type="region of interest" description="Disordered" evidence="4">
    <location>
        <begin position="691"/>
        <end position="721"/>
    </location>
</feature>
<dbReference type="GO" id="GO:0003723">
    <property type="term" value="F:RNA binding"/>
    <property type="evidence" value="ECO:0007669"/>
    <property type="project" value="InterPro"/>
</dbReference>
<feature type="compositionally biased region" description="Basic and acidic residues" evidence="4">
    <location>
        <begin position="79"/>
        <end position="89"/>
    </location>
</feature>
<comment type="caution">
    <text evidence="6">The sequence shown here is derived from an EMBL/GenBank/DDBJ whole genome shotgun (WGS) entry which is preliminary data.</text>
</comment>
<dbReference type="GO" id="GO:0005852">
    <property type="term" value="C:eukaryotic translation initiation factor 3 complex"/>
    <property type="evidence" value="ECO:0007669"/>
    <property type="project" value="InterPro"/>
</dbReference>
<feature type="region of interest" description="Disordered" evidence="4">
    <location>
        <begin position="210"/>
        <end position="233"/>
    </location>
</feature>
<evidence type="ECO:0000313" key="7">
    <source>
        <dbReference type="Proteomes" id="UP000324800"/>
    </source>
</evidence>
<evidence type="ECO:0000256" key="4">
    <source>
        <dbReference type="SAM" id="MobiDB-lite"/>
    </source>
</evidence>
<feature type="compositionally biased region" description="Basic and acidic residues" evidence="4">
    <location>
        <begin position="105"/>
        <end position="148"/>
    </location>
</feature>
<dbReference type="PANTHER" id="PTHR13937">
    <property type="entry name" value="EUKARYOTIC TRANSLATION INITATION FACTOR 3, SUBUNIT 8 EIF3S8 -RELATED"/>
    <property type="match status" value="1"/>
</dbReference>
<feature type="compositionally biased region" description="Basic and acidic residues" evidence="4">
    <location>
        <begin position="212"/>
        <end position="224"/>
    </location>
</feature>
<feature type="domain" description="PCI" evidence="5">
    <location>
        <begin position="544"/>
        <end position="757"/>
    </location>
</feature>
<dbReference type="EMBL" id="SNRW01001745">
    <property type="protein sequence ID" value="KAA6395199.1"/>
    <property type="molecule type" value="Genomic_DNA"/>
</dbReference>
<accession>A0A5J4WLJ6</accession>
<feature type="compositionally biased region" description="Basic and acidic residues" evidence="4">
    <location>
        <begin position="691"/>
        <end position="701"/>
    </location>
</feature>
<feature type="non-terminal residue" evidence="6">
    <location>
        <position position="1"/>
    </location>
</feature>
<dbReference type="GO" id="GO:0003743">
    <property type="term" value="F:translation initiation factor activity"/>
    <property type="evidence" value="ECO:0007669"/>
    <property type="project" value="UniProtKB-KW"/>
</dbReference>
<proteinExistence type="predicted"/>
<gene>
    <name evidence="6" type="ORF">EZS28_009272</name>
</gene>
<dbReference type="InterPro" id="IPR027516">
    <property type="entry name" value="EIF3C"/>
</dbReference>
<keyword evidence="3" id="KW-0648">Protein biosynthesis</keyword>
<dbReference type="PROSITE" id="PS50250">
    <property type="entry name" value="PCI"/>
    <property type="match status" value="1"/>
</dbReference>
<keyword evidence="1" id="KW-0963">Cytoplasm</keyword>
<dbReference type="InterPro" id="IPR008905">
    <property type="entry name" value="EIF3C_N_dom"/>
</dbReference>
<feature type="region of interest" description="Disordered" evidence="4">
    <location>
        <begin position="249"/>
        <end position="273"/>
    </location>
</feature>
<feature type="compositionally biased region" description="Low complexity" evidence="4">
    <location>
        <begin position="704"/>
        <end position="721"/>
    </location>
</feature>
<organism evidence="6 7">
    <name type="scientific">Streblomastix strix</name>
    <dbReference type="NCBI Taxonomy" id="222440"/>
    <lineage>
        <taxon>Eukaryota</taxon>
        <taxon>Metamonada</taxon>
        <taxon>Preaxostyla</taxon>
        <taxon>Oxymonadida</taxon>
        <taxon>Streblomastigidae</taxon>
        <taxon>Streblomastix</taxon>
    </lineage>
</organism>
<protein>
    <submittedName>
        <fullName evidence="6">Putative Eukaryotic translation initiation factor 3 subunit C</fullName>
    </submittedName>
</protein>
<evidence type="ECO:0000256" key="2">
    <source>
        <dbReference type="ARBA" id="ARBA00022540"/>
    </source>
</evidence>
<feature type="compositionally biased region" description="Basic and acidic residues" evidence="4">
    <location>
        <begin position="249"/>
        <end position="259"/>
    </location>
</feature>
<dbReference type="Pfam" id="PF05470">
    <property type="entry name" value="eIF-3c_N"/>
    <property type="match status" value="1"/>
</dbReference>
<reference evidence="6 7" key="1">
    <citation type="submission" date="2019-03" db="EMBL/GenBank/DDBJ databases">
        <title>Single cell metagenomics reveals metabolic interactions within the superorganism composed of flagellate Streblomastix strix and complex community of Bacteroidetes bacteria on its surface.</title>
        <authorList>
            <person name="Treitli S.C."/>
            <person name="Kolisko M."/>
            <person name="Husnik F."/>
            <person name="Keeling P."/>
            <person name="Hampl V."/>
        </authorList>
    </citation>
    <scope>NUCLEOTIDE SEQUENCE [LARGE SCALE GENOMIC DNA]</scope>
    <source>
        <strain evidence="6">ST1C</strain>
    </source>
</reference>
<evidence type="ECO:0000256" key="1">
    <source>
        <dbReference type="ARBA" id="ARBA00022490"/>
    </source>
</evidence>
<evidence type="ECO:0000313" key="6">
    <source>
        <dbReference type="EMBL" id="KAA6395199.1"/>
    </source>
</evidence>
<feature type="region of interest" description="Disordered" evidence="4">
    <location>
        <begin position="38"/>
        <end position="148"/>
    </location>
</feature>